<name>A0A9D4T875_RHISA</name>
<dbReference type="EMBL" id="JABSTV010001245">
    <property type="protein sequence ID" value="KAH7981796.1"/>
    <property type="molecule type" value="Genomic_DNA"/>
</dbReference>
<comment type="caution">
    <text evidence="2">The sequence shown here is derived from an EMBL/GenBank/DDBJ whole genome shotgun (WGS) entry which is preliminary data.</text>
</comment>
<evidence type="ECO:0000256" key="1">
    <source>
        <dbReference type="SAM" id="MobiDB-lite"/>
    </source>
</evidence>
<feature type="compositionally biased region" description="Acidic residues" evidence="1">
    <location>
        <begin position="193"/>
        <end position="204"/>
    </location>
</feature>
<organism evidence="2 3">
    <name type="scientific">Rhipicephalus sanguineus</name>
    <name type="common">Brown dog tick</name>
    <name type="synonym">Ixodes sanguineus</name>
    <dbReference type="NCBI Taxonomy" id="34632"/>
    <lineage>
        <taxon>Eukaryota</taxon>
        <taxon>Metazoa</taxon>
        <taxon>Ecdysozoa</taxon>
        <taxon>Arthropoda</taxon>
        <taxon>Chelicerata</taxon>
        <taxon>Arachnida</taxon>
        <taxon>Acari</taxon>
        <taxon>Parasitiformes</taxon>
        <taxon>Ixodida</taxon>
        <taxon>Ixodoidea</taxon>
        <taxon>Ixodidae</taxon>
        <taxon>Rhipicephalinae</taxon>
        <taxon>Rhipicephalus</taxon>
        <taxon>Rhipicephalus</taxon>
    </lineage>
</organism>
<reference evidence="2" key="1">
    <citation type="journal article" date="2020" name="Cell">
        <title>Large-Scale Comparative Analyses of Tick Genomes Elucidate Their Genetic Diversity and Vector Capacities.</title>
        <authorList>
            <consortium name="Tick Genome and Microbiome Consortium (TIGMIC)"/>
            <person name="Jia N."/>
            <person name="Wang J."/>
            <person name="Shi W."/>
            <person name="Du L."/>
            <person name="Sun Y."/>
            <person name="Zhan W."/>
            <person name="Jiang J.F."/>
            <person name="Wang Q."/>
            <person name="Zhang B."/>
            <person name="Ji P."/>
            <person name="Bell-Sakyi L."/>
            <person name="Cui X.M."/>
            <person name="Yuan T.T."/>
            <person name="Jiang B.G."/>
            <person name="Yang W.F."/>
            <person name="Lam T.T."/>
            <person name="Chang Q.C."/>
            <person name="Ding S.J."/>
            <person name="Wang X.J."/>
            <person name="Zhu J.G."/>
            <person name="Ruan X.D."/>
            <person name="Zhao L."/>
            <person name="Wei J.T."/>
            <person name="Ye R.Z."/>
            <person name="Que T.C."/>
            <person name="Du C.H."/>
            <person name="Zhou Y.H."/>
            <person name="Cheng J.X."/>
            <person name="Dai P.F."/>
            <person name="Guo W.B."/>
            <person name="Han X.H."/>
            <person name="Huang E.J."/>
            <person name="Li L.F."/>
            <person name="Wei W."/>
            <person name="Gao Y.C."/>
            <person name="Liu J.Z."/>
            <person name="Shao H.Z."/>
            <person name="Wang X."/>
            <person name="Wang C.C."/>
            <person name="Yang T.C."/>
            <person name="Huo Q.B."/>
            <person name="Li W."/>
            <person name="Chen H.Y."/>
            <person name="Chen S.E."/>
            <person name="Zhou L.G."/>
            <person name="Ni X.B."/>
            <person name="Tian J.H."/>
            <person name="Sheng Y."/>
            <person name="Liu T."/>
            <person name="Pan Y.S."/>
            <person name="Xia L.Y."/>
            <person name="Li J."/>
            <person name="Zhao F."/>
            <person name="Cao W.C."/>
        </authorList>
    </citation>
    <scope>NUCLEOTIDE SEQUENCE</scope>
    <source>
        <strain evidence="2">Rsan-2018</strain>
    </source>
</reference>
<proteinExistence type="predicted"/>
<feature type="region of interest" description="Disordered" evidence="1">
    <location>
        <begin position="183"/>
        <end position="204"/>
    </location>
</feature>
<evidence type="ECO:0000313" key="2">
    <source>
        <dbReference type="EMBL" id="KAH7981796.1"/>
    </source>
</evidence>
<keyword evidence="3" id="KW-1185">Reference proteome</keyword>
<dbReference type="AlphaFoldDB" id="A0A9D4T875"/>
<accession>A0A9D4T875</accession>
<reference evidence="2" key="2">
    <citation type="submission" date="2021-09" db="EMBL/GenBank/DDBJ databases">
        <authorList>
            <person name="Jia N."/>
            <person name="Wang J."/>
            <person name="Shi W."/>
            <person name="Du L."/>
            <person name="Sun Y."/>
            <person name="Zhan W."/>
            <person name="Jiang J."/>
            <person name="Wang Q."/>
            <person name="Zhang B."/>
            <person name="Ji P."/>
            <person name="Sakyi L.B."/>
            <person name="Cui X."/>
            <person name="Yuan T."/>
            <person name="Jiang B."/>
            <person name="Yang W."/>
            <person name="Lam T.T.-Y."/>
            <person name="Chang Q."/>
            <person name="Ding S."/>
            <person name="Wang X."/>
            <person name="Zhu J."/>
            <person name="Ruan X."/>
            <person name="Zhao L."/>
            <person name="Wei J."/>
            <person name="Que T."/>
            <person name="Du C."/>
            <person name="Cheng J."/>
            <person name="Dai P."/>
            <person name="Han X."/>
            <person name="Huang E."/>
            <person name="Gao Y."/>
            <person name="Liu J."/>
            <person name="Shao H."/>
            <person name="Ye R."/>
            <person name="Li L."/>
            <person name="Wei W."/>
            <person name="Wang X."/>
            <person name="Wang C."/>
            <person name="Huo Q."/>
            <person name="Li W."/>
            <person name="Guo W."/>
            <person name="Chen H."/>
            <person name="Chen S."/>
            <person name="Zhou L."/>
            <person name="Zhou L."/>
            <person name="Ni X."/>
            <person name="Tian J."/>
            <person name="Zhou Y."/>
            <person name="Sheng Y."/>
            <person name="Liu T."/>
            <person name="Pan Y."/>
            <person name="Xia L."/>
            <person name="Li J."/>
            <person name="Zhao F."/>
            <person name="Cao W."/>
        </authorList>
    </citation>
    <scope>NUCLEOTIDE SEQUENCE</scope>
    <source>
        <strain evidence="2">Rsan-2018</strain>
        <tissue evidence="2">Larvae</tissue>
    </source>
</reference>
<dbReference type="Proteomes" id="UP000821837">
    <property type="component" value="Chromosome 1"/>
</dbReference>
<gene>
    <name evidence="2" type="ORF">HPB52_001106</name>
</gene>
<protein>
    <submittedName>
        <fullName evidence="2">Uncharacterized protein</fullName>
    </submittedName>
</protein>
<evidence type="ECO:0000313" key="3">
    <source>
        <dbReference type="Proteomes" id="UP000821837"/>
    </source>
</evidence>
<sequence length="228" mass="25029">MQGALILPFLSDAMRTSVIGQSVSGTLLYGELKEKVLKELKMTPAEYRRRLLDIKKEAGESWGNLGKKLVWIFVGERLCRARIDSGADVTVIRASEVPAEILRESCGHGVKIGAYRCSVRLTPELAASADLLLTPDDYESLCLAVKESGRHLTGARKTVGEEPSKGAKCDAYCEVNAGLRDQKGVDQSSEITEREEVEPQSDDREEMVSIAHMDTAGDPLQIFCERAN</sequence>